<keyword evidence="1" id="KW-0479">Metal-binding</keyword>
<dbReference type="PANTHER" id="PTHR11014:SF63">
    <property type="entry name" value="METALLOPEPTIDASE, PUTATIVE (AFU_ORTHOLOGUE AFUA_6G09600)-RELATED"/>
    <property type="match status" value="1"/>
</dbReference>
<keyword evidence="4" id="KW-1185">Reference proteome</keyword>
<dbReference type="Gene3D" id="3.40.630.10">
    <property type="entry name" value="Zn peptidases"/>
    <property type="match status" value="1"/>
</dbReference>
<dbReference type="Proteomes" id="UP001139502">
    <property type="component" value="Unassembled WGS sequence"/>
</dbReference>
<dbReference type="Pfam" id="PF07687">
    <property type="entry name" value="M20_dimer"/>
    <property type="match status" value="1"/>
</dbReference>
<gene>
    <name evidence="3" type="ORF">NBM05_14940</name>
</gene>
<feature type="binding site" evidence="1">
    <location>
        <position position="116"/>
    </location>
    <ligand>
        <name>Mn(2+)</name>
        <dbReference type="ChEBI" id="CHEBI:29035"/>
        <label>2</label>
    </ligand>
</feature>
<dbReference type="PANTHER" id="PTHR11014">
    <property type="entry name" value="PEPTIDASE M20 FAMILY MEMBER"/>
    <property type="match status" value="1"/>
</dbReference>
<comment type="caution">
    <text evidence="3">The sequence shown here is derived from an EMBL/GenBank/DDBJ whole genome shotgun (WGS) entry which is preliminary data.</text>
</comment>
<evidence type="ECO:0000313" key="3">
    <source>
        <dbReference type="EMBL" id="MCP3427266.1"/>
    </source>
</evidence>
<dbReference type="SUPFAM" id="SSF55031">
    <property type="entry name" value="Bacterial exopeptidase dimerisation domain"/>
    <property type="match status" value="1"/>
</dbReference>
<dbReference type="GO" id="GO:0046872">
    <property type="term" value="F:metal ion binding"/>
    <property type="evidence" value="ECO:0007669"/>
    <property type="project" value="UniProtKB-KW"/>
</dbReference>
<dbReference type="SUPFAM" id="SSF53187">
    <property type="entry name" value="Zn-dependent exopeptidases"/>
    <property type="match status" value="1"/>
</dbReference>
<proteinExistence type="predicted"/>
<sequence>MTAEPTTTPTPLGETSRRLAEEARPLAAELRELRRDLHRNPELGNHLPRTQAAVLAALEGLPLRIVRGEALSSVVAVLEGGRPGPAVLLRGDMDALPIEEDSGEEFASVNGAMHACGHDLHTAGLVGAAKLLCAHREELPGSVVFMFQPGEEGPGGALPMIEEGLLEVAGERPIAAYGIHVMPWGSGTTIHRAGPTMAGSYVLNVTMRGRGGHGSTPSASVDPVPPLVEYVGALQAAITREFNVFDPVVATVTQLQAGGDAPNVIGDTASCGATVRAMTRETGERFGAVAERLAAGIAAAHGCEAEVGYTVVYPPTVSDPAETAFAASTLRGLLGEEKVVEAPHAVMGSEDFSYVLERVPGAFLFMGAAPQGVEPSEAAVNHSAEARFDDAVLPTQAAALAALAVERLERAARE</sequence>
<dbReference type="CDD" id="cd03886">
    <property type="entry name" value="M20_Acy1"/>
    <property type="match status" value="1"/>
</dbReference>
<evidence type="ECO:0000259" key="2">
    <source>
        <dbReference type="Pfam" id="PF07687"/>
    </source>
</evidence>
<reference evidence="3" key="1">
    <citation type="submission" date="2022-06" db="EMBL/GenBank/DDBJ databases">
        <title>Rothia sp. isolated from sandalwood seedling.</title>
        <authorList>
            <person name="Tuikhar N."/>
            <person name="Kirdat K."/>
            <person name="Thorat V."/>
            <person name="Swetha P."/>
            <person name="Padma S."/>
            <person name="Sundararaj R."/>
            <person name="Yadav A."/>
        </authorList>
    </citation>
    <scope>NUCLEOTIDE SEQUENCE</scope>
    <source>
        <strain evidence="3">AR01</strain>
    </source>
</reference>
<dbReference type="GO" id="GO:0016787">
    <property type="term" value="F:hydrolase activity"/>
    <property type="evidence" value="ECO:0007669"/>
    <property type="project" value="InterPro"/>
</dbReference>
<protein>
    <submittedName>
        <fullName evidence="3">M20 family metallopeptidase</fullName>
    </submittedName>
</protein>
<feature type="binding site" evidence="1">
    <location>
        <position position="382"/>
    </location>
    <ligand>
        <name>Mn(2+)</name>
        <dbReference type="ChEBI" id="CHEBI:29035"/>
        <label>2</label>
    </ligand>
</feature>
<feature type="binding site" evidence="1">
    <location>
        <position position="180"/>
    </location>
    <ligand>
        <name>Mn(2+)</name>
        <dbReference type="ChEBI" id="CHEBI:29035"/>
        <label>2</label>
    </ligand>
</feature>
<dbReference type="RefSeq" id="WP_254169074.1">
    <property type="nucleotide sequence ID" value="NZ_JANAFB010000069.1"/>
</dbReference>
<feature type="binding site" evidence="1">
    <location>
        <position position="118"/>
    </location>
    <ligand>
        <name>Mn(2+)</name>
        <dbReference type="ChEBI" id="CHEBI:29035"/>
        <label>2</label>
    </ligand>
</feature>
<evidence type="ECO:0000313" key="4">
    <source>
        <dbReference type="Proteomes" id="UP001139502"/>
    </source>
</evidence>
<evidence type="ECO:0000256" key="1">
    <source>
        <dbReference type="PIRSR" id="PIRSR005962-1"/>
    </source>
</evidence>
<name>A0A9X2HDB1_9MICC</name>
<dbReference type="Pfam" id="PF01546">
    <property type="entry name" value="Peptidase_M20"/>
    <property type="match status" value="1"/>
</dbReference>
<dbReference type="EMBL" id="JANAFB010000069">
    <property type="protein sequence ID" value="MCP3427266.1"/>
    <property type="molecule type" value="Genomic_DNA"/>
</dbReference>
<dbReference type="NCBIfam" id="TIGR01891">
    <property type="entry name" value="amidohydrolases"/>
    <property type="match status" value="1"/>
</dbReference>
<dbReference type="AlphaFoldDB" id="A0A9X2HDB1"/>
<keyword evidence="1" id="KW-0464">Manganese</keyword>
<comment type="cofactor">
    <cofactor evidence="1">
        <name>Mn(2+)</name>
        <dbReference type="ChEBI" id="CHEBI:29035"/>
    </cofactor>
    <text evidence="1">The Mn(2+) ion enhances activity.</text>
</comment>
<dbReference type="InterPro" id="IPR036264">
    <property type="entry name" value="Bact_exopeptidase_dim_dom"/>
</dbReference>
<dbReference type="PIRSF" id="PIRSF005962">
    <property type="entry name" value="Pept_M20D_amidohydro"/>
    <property type="match status" value="1"/>
</dbReference>
<dbReference type="InterPro" id="IPR011650">
    <property type="entry name" value="Peptidase_M20_dimer"/>
</dbReference>
<feature type="domain" description="Peptidase M20 dimerisation" evidence="2">
    <location>
        <begin position="203"/>
        <end position="286"/>
    </location>
</feature>
<feature type="binding site" evidence="1">
    <location>
        <position position="152"/>
    </location>
    <ligand>
        <name>Mn(2+)</name>
        <dbReference type="ChEBI" id="CHEBI:29035"/>
        <label>2</label>
    </ligand>
</feature>
<dbReference type="InterPro" id="IPR017439">
    <property type="entry name" value="Amidohydrolase"/>
</dbReference>
<dbReference type="InterPro" id="IPR002933">
    <property type="entry name" value="Peptidase_M20"/>
</dbReference>
<accession>A0A9X2HDB1</accession>
<organism evidence="3 4">
    <name type="scientific">Rothia santali</name>
    <dbReference type="NCBI Taxonomy" id="2949643"/>
    <lineage>
        <taxon>Bacteria</taxon>
        <taxon>Bacillati</taxon>
        <taxon>Actinomycetota</taxon>
        <taxon>Actinomycetes</taxon>
        <taxon>Micrococcales</taxon>
        <taxon>Micrococcaceae</taxon>
        <taxon>Rothia</taxon>
    </lineage>
</organism>
<dbReference type="Gene3D" id="3.30.70.360">
    <property type="match status" value="1"/>
</dbReference>